<dbReference type="SFLD" id="SFLDS00029">
    <property type="entry name" value="Radical_SAM"/>
    <property type="match status" value="1"/>
</dbReference>
<dbReference type="GO" id="GO:0016491">
    <property type="term" value="F:oxidoreductase activity"/>
    <property type="evidence" value="ECO:0007669"/>
    <property type="project" value="InterPro"/>
</dbReference>
<dbReference type="SFLD" id="SFLDG01384">
    <property type="entry name" value="thioether_bond_formation_requi"/>
    <property type="match status" value="1"/>
</dbReference>
<protein>
    <submittedName>
        <fullName evidence="9">Radical SAM peptide maturase</fullName>
    </submittedName>
</protein>
<dbReference type="EMBL" id="JADIME010000085">
    <property type="protein sequence ID" value="MBO8465957.1"/>
    <property type="molecule type" value="Genomic_DNA"/>
</dbReference>
<dbReference type="PANTHER" id="PTHR43273:SF3">
    <property type="entry name" value="ANAEROBIC SULFATASE-MATURATING ENZYME HOMOLOG ASLB-RELATED"/>
    <property type="match status" value="1"/>
</dbReference>
<dbReference type="InterPro" id="IPR007197">
    <property type="entry name" value="rSAM"/>
</dbReference>
<reference evidence="9" key="1">
    <citation type="submission" date="2020-10" db="EMBL/GenBank/DDBJ databases">
        <authorList>
            <person name="Gilroy R."/>
        </authorList>
    </citation>
    <scope>NUCLEOTIDE SEQUENCE</scope>
    <source>
        <strain evidence="9">10037</strain>
    </source>
</reference>
<organism evidence="9 10">
    <name type="scientific">Candidatus Merdivivens pullistercoris</name>
    <dbReference type="NCBI Taxonomy" id="2840873"/>
    <lineage>
        <taxon>Bacteria</taxon>
        <taxon>Pseudomonadati</taxon>
        <taxon>Bacteroidota</taxon>
        <taxon>Bacteroidia</taxon>
        <taxon>Bacteroidales</taxon>
        <taxon>Muribaculaceae</taxon>
        <taxon>Muribaculaceae incertae sedis</taxon>
        <taxon>Candidatus Merdivivens</taxon>
    </lineage>
</organism>
<dbReference type="GO" id="GO:0046872">
    <property type="term" value="F:metal ion binding"/>
    <property type="evidence" value="ECO:0007669"/>
    <property type="project" value="UniProtKB-KW"/>
</dbReference>
<gene>
    <name evidence="9" type="ORF">IAB93_08205</name>
</gene>
<evidence type="ECO:0000256" key="5">
    <source>
        <dbReference type="ARBA" id="ARBA00023004"/>
    </source>
</evidence>
<dbReference type="GO" id="GO:0051539">
    <property type="term" value="F:4 iron, 4 sulfur cluster binding"/>
    <property type="evidence" value="ECO:0007669"/>
    <property type="project" value="UniProtKB-KW"/>
</dbReference>
<proteinExistence type="inferred from homology"/>
<dbReference type="InterPro" id="IPR013785">
    <property type="entry name" value="Aldolase_TIM"/>
</dbReference>
<dbReference type="AlphaFoldDB" id="A0A9D9I5C0"/>
<dbReference type="SUPFAM" id="SSF102114">
    <property type="entry name" value="Radical SAM enzymes"/>
    <property type="match status" value="1"/>
</dbReference>
<dbReference type="PROSITE" id="PS01305">
    <property type="entry name" value="MOAA_NIFB_PQQE"/>
    <property type="match status" value="1"/>
</dbReference>
<evidence type="ECO:0000256" key="2">
    <source>
        <dbReference type="ARBA" id="ARBA00022485"/>
    </source>
</evidence>
<keyword evidence="3" id="KW-0949">S-adenosyl-L-methionine</keyword>
<evidence type="ECO:0000256" key="3">
    <source>
        <dbReference type="ARBA" id="ARBA00022691"/>
    </source>
</evidence>
<dbReference type="SFLD" id="SFLDG01386">
    <property type="entry name" value="main_SPASM_domain-containing"/>
    <property type="match status" value="1"/>
</dbReference>
<dbReference type="NCBIfam" id="TIGR04148">
    <property type="entry name" value="GG_samocin_CFB"/>
    <property type="match status" value="1"/>
</dbReference>
<dbReference type="InterPro" id="IPR058240">
    <property type="entry name" value="rSAM_sf"/>
</dbReference>
<evidence type="ECO:0000313" key="9">
    <source>
        <dbReference type="EMBL" id="MBO8465957.1"/>
    </source>
</evidence>
<evidence type="ECO:0000256" key="4">
    <source>
        <dbReference type="ARBA" id="ARBA00022723"/>
    </source>
</evidence>
<dbReference type="CDD" id="cd01335">
    <property type="entry name" value="Radical_SAM"/>
    <property type="match status" value="1"/>
</dbReference>
<dbReference type="InterPro" id="IPR026407">
    <property type="entry name" value="SAM_GG-Bacter"/>
</dbReference>
<evidence type="ECO:0000256" key="1">
    <source>
        <dbReference type="ARBA" id="ARBA00001966"/>
    </source>
</evidence>
<reference evidence="9" key="2">
    <citation type="journal article" date="2021" name="PeerJ">
        <title>Extensive microbial diversity within the chicken gut microbiome revealed by metagenomics and culture.</title>
        <authorList>
            <person name="Gilroy R."/>
            <person name="Ravi A."/>
            <person name="Getino M."/>
            <person name="Pursley I."/>
            <person name="Horton D.L."/>
            <person name="Alikhan N.F."/>
            <person name="Baker D."/>
            <person name="Gharbi K."/>
            <person name="Hall N."/>
            <person name="Watson M."/>
            <person name="Adriaenssens E.M."/>
            <person name="Foster-Nyarko E."/>
            <person name="Jarju S."/>
            <person name="Secka A."/>
            <person name="Antonio M."/>
            <person name="Oren A."/>
            <person name="Chaudhuri R.R."/>
            <person name="La Ragione R."/>
            <person name="Hildebrand F."/>
            <person name="Pallen M.J."/>
        </authorList>
    </citation>
    <scope>NUCLEOTIDE SEQUENCE</scope>
    <source>
        <strain evidence="9">10037</strain>
    </source>
</reference>
<keyword evidence="4" id="KW-0479">Metal-binding</keyword>
<dbReference type="SFLD" id="SFLDG01067">
    <property type="entry name" value="SPASM/twitch_domain_containing"/>
    <property type="match status" value="1"/>
</dbReference>
<dbReference type="InterPro" id="IPR023867">
    <property type="entry name" value="Sulphatase_maturase_rSAM"/>
</dbReference>
<keyword evidence="5" id="KW-0408">Iron</keyword>
<name>A0A9D9I5C0_9BACT</name>
<comment type="caution">
    <text evidence="9">The sequence shown here is derived from an EMBL/GenBank/DDBJ whole genome shotgun (WGS) entry which is preliminary data.</text>
</comment>
<evidence type="ECO:0000259" key="8">
    <source>
        <dbReference type="PROSITE" id="PS51918"/>
    </source>
</evidence>
<dbReference type="PANTHER" id="PTHR43273">
    <property type="entry name" value="ANAEROBIC SULFATASE-MATURATING ENZYME HOMOLOG ASLB-RELATED"/>
    <property type="match status" value="1"/>
</dbReference>
<evidence type="ECO:0000256" key="7">
    <source>
        <dbReference type="ARBA" id="ARBA00023601"/>
    </source>
</evidence>
<dbReference type="Proteomes" id="UP000823597">
    <property type="component" value="Unassembled WGS sequence"/>
</dbReference>
<comment type="similarity">
    <text evidence="7">Belongs to the radical SAM superfamily. Anaerobic sulfatase-maturating enzyme family.</text>
</comment>
<dbReference type="Gene3D" id="3.20.20.70">
    <property type="entry name" value="Aldolase class I"/>
    <property type="match status" value="1"/>
</dbReference>
<dbReference type="InterPro" id="IPR000385">
    <property type="entry name" value="MoaA_NifB_PqqE_Fe-S-bd_CS"/>
</dbReference>
<feature type="domain" description="Radical SAM core" evidence="8">
    <location>
        <begin position="15"/>
        <end position="266"/>
    </location>
</feature>
<dbReference type="PROSITE" id="PS51918">
    <property type="entry name" value="RADICAL_SAM"/>
    <property type="match status" value="1"/>
</dbReference>
<sequence>MNDRRISRGEVEHNLLNLRQLTLEVTDACNLRCRYCGYGELYSGYDERKSSYMSMEQARPLIDYLAGVWRNGKPDAAMPLTYVSFYGGEPLLNMDFIKDLVVYVESLSLDRRIVYSMTTNAVLLDRYMDYLVEKDFHLLVSLDGDESSQGYRVDHSGVNSFGKVFPNIRRLQTRYPEYFKANVNFNSVLHSLNGVEGIRDFFKREFGKEPRISELNSSGVRPDRREDFERMYRNKSESLHQSEDYERVSEDMFMEEPSTHELLLFLHQYSGNVFKGYDSLLSDTGKLPYTPTGTCSPFSKKMFFTVNGKILQCEKIDHRFAFGKVSEAGVELDIDAIVDRYNGYLDKMQDQCSACSRKRNCIQCMYYIDTIDTASPVCHGFMDCESFARYSSRCLNHLRQHPGLYRRLMEEVTIE</sequence>
<keyword evidence="2" id="KW-0004">4Fe-4S</keyword>
<keyword evidence="6" id="KW-0411">Iron-sulfur</keyword>
<evidence type="ECO:0000313" key="10">
    <source>
        <dbReference type="Proteomes" id="UP000823597"/>
    </source>
</evidence>
<dbReference type="Pfam" id="PF04055">
    <property type="entry name" value="Radical_SAM"/>
    <property type="match status" value="1"/>
</dbReference>
<evidence type="ECO:0000256" key="6">
    <source>
        <dbReference type="ARBA" id="ARBA00023014"/>
    </source>
</evidence>
<comment type="cofactor">
    <cofactor evidence="1">
        <name>[4Fe-4S] cluster</name>
        <dbReference type="ChEBI" id="CHEBI:49883"/>
    </cofactor>
</comment>
<accession>A0A9D9I5C0</accession>